<dbReference type="EMBL" id="BART01001232">
    <property type="protein sequence ID" value="GAG64962.1"/>
    <property type="molecule type" value="Genomic_DNA"/>
</dbReference>
<dbReference type="GO" id="GO:0003857">
    <property type="term" value="F:(3S)-3-hydroxyacyl-CoA dehydrogenase (NAD+) activity"/>
    <property type="evidence" value="ECO:0007669"/>
    <property type="project" value="TreeGrafter"/>
</dbReference>
<name>X1A497_9ZZZZ</name>
<dbReference type="InterPro" id="IPR006176">
    <property type="entry name" value="3-OHacyl-CoA_DH_NAD-bd"/>
</dbReference>
<dbReference type="InterPro" id="IPR036291">
    <property type="entry name" value="NAD(P)-bd_dom_sf"/>
</dbReference>
<proteinExistence type="predicted"/>
<dbReference type="AlphaFoldDB" id="X1A497"/>
<comment type="caution">
    <text evidence="3">The sequence shown here is derived from an EMBL/GenBank/DDBJ whole genome shotgun (WGS) entry which is preliminary data.</text>
</comment>
<dbReference type="SUPFAM" id="SSF51735">
    <property type="entry name" value="NAD(P)-binding Rossmann-fold domains"/>
    <property type="match status" value="1"/>
</dbReference>
<protein>
    <recommendedName>
        <fullName evidence="2">3-hydroxyacyl-CoA dehydrogenase NAD binding domain-containing protein</fullName>
    </recommendedName>
</protein>
<gene>
    <name evidence="3" type="ORF">S01H4_04555</name>
</gene>
<dbReference type="Pfam" id="PF02737">
    <property type="entry name" value="3HCDH_N"/>
    <property type="match status" value="1"/>
</dbReference>
<dbReference type="GO" id="GO:0070403">
    <property type="term" value="F:NAD+ binding"/>
    <property type="evidence" value="ECO:0007669"/>
    <property type="project" value="InterPro"/>
</dbReference>
<reference evidence="3" key="1">
    <citation type="journal article" date="2014" name="Front. Microbiol.">
        <title>High frequency of phylogenetically diverse reductive dehalogenase-homologous genes in deep subseafloor sedimentary metagenomes.</title>
        <authorList>
            <person name="Kawai M."/>
            <person name="Futagami T."/>
            <person name="Toyoda A."/>
            <person name="Takaki Y."/>
            <person name="Nishi S."/>
            <person name="Hori S."/>
            <person name="Arai W."/>
            <person name="Tsubouchi T."/>
            <person name="Morono Y."/>
            <person name="Uchiyama I."/>
            <person name="Ito T."/>
            <person name="Fujiyama A."/>
            <person name="Inagaki F."/>
            <person name="Takami H."/>
        </authorList>
    </citation>
    <scope>NUCLEOTIDE SEQUENCE</scope>
    <source>
        <strain evidence="3">Expedition CK06-06</strain>
    </source>
</reference>
<dbReference type="PANTHER" id="PTHR43561:SF3">
    <property type="entry name" value="HYDROXYACYL-COENZYME A DEHYDROGENASE, MITOCHONDRIAL"/>
    <property type="match status" value="1"/>
</dbReference>
<keyword evidence="1" id="KW-0520">NAD</keyword>
<evidence type="ECO:0000313" key="3">
    <source>
        <dbReference type="EMBL" id="GAG64962.1"/>
    </source>
</evidence>
<organism evidence="3">
    <name type="scientific">marine sediment metagenome</name>
    <dbReference type="NCBI Taxonomy" id="412755"/>
    <lineage>
        <taxon>unclassified sequences</taxon>
        <taxon>metagenomes</taxon>
        <taxon>ecological metagenomes</taxon>
    </lineage>
</organism>
<sequence length="63" mass="6822">MDIENVCVIGAGAMGSGIAQLAATHGYHVYLVDVTEEILKKAKASIDKNLNRSSYIDKMLIKI</sequence>
<dbReference type="GO" id="GO:0005739">
    <property type="term" value="C:mitochondrion"/>
    <property type="evidence" value="ECO:0007669"/>
    <property type="project" value="TreeGrafter"/>
</dbReference>
<accession>X1A497</accession>
<dbReference type="PANTHER" id="PTHR43561">
    <property type="match status" value="1"/>
</dbReference>
<evidence type="ECO:0000256" key="1">
    <source>
        <dbReference type="ARBA" id="ARBA00023027"/>
    </source>
</evidence>
<evidence type="ECO:0000259" key="2">
    <source>
        <dbReference type="Pfam" id="PF02737"/>
    </source>
</evidence>
<dbReference type="Gene3D" id="3.40.50.720">
    <property type="entry name" value="NAD(P)-binding Rossmann-like Domain"/>
    <property type="match status" value="1"/>
</dbReference>
<dbReference type="InterPro" id="IPR052242">
    <property type="entry name" value="Mito_3-hydroxyacyl-CoA_DH"/>
</dbReference>
<feature type="domain" description="3-hydroxyacyl-CoA dehydrogenase NAD binding" evidence="2">
    <location>
        <begin position="5"/>
        <end position="53"/>
    </location>
</feature>
<dbReference type="GO" id="GO:0006635">
    <property type="term" value="P:fatty acid beta-oxidation"/>
    <property type="evidence" value="ECO:0007669"/>
    <property type="project" value="TreeGrafter"/>
</dbReference>